<proteinExistence type="predicted"/>
<feature type="domain" description="Outer membrane protein beta-barrel" evidence="2">
    <location>
        <begin position="19"/>
        <end position="181"/>
    </location>
</feature>
<feature type="signal peptide" evidence="1">
    <location>
        <begin position="1"/>
        <end position="19"/>
    </location>
</feature>
<dbReference type="Proteomes" id="UP000253919">
    <property type="component" value="Unassembled WGS sequence"/>
</dbReference>
<evidence type="ECO:0000259" key="2">
    <source>
        <dbReference type="Pfam" id="PF13568"/>
    </source>
</evidence>
<dbReference type="RefSeq" id="WP_115372176.1">
    <property type="nucleotide sequence ID" value="NZ_QASA01000001.1"/>
</dbReference>
<evidence type="ECO:0000313" key="3">
    <source>
        <dbReference type="EMBL" id="RDC62774.1"/>
    </source>
</evidence>
<dbReference type="InterPro" id="IPR025665">
    <property type="entry name" value="Beta-barrel_OMP_2"/>
</dbReference>
<comment type="caution">
    <text evidence="3">The sequence shown here is derived from an EMBL/GenBank/DDBJ whole genome shotgun (WGS) entry which is preliminary data.</text>
</comment>
<accession>A0A369QDJ1</accession>
<evidence type="ECO:0000256" key="1">
    <source>
        <dbReference type="SAM" id="SignalP"/>
    </source>
</evidence>
<evidence type="ECO:0000313" key="4">
    <source>
        <dbReference type="Proteomes" id="UP000253919"/>
    </source>
</evidence>
<keyword evidence="4" id="KW-1185">Reference proteome</keyword>
<feature type="chain" id="PRO_5016737018" description="Outer membrane protein beta-barrel domain-containing protein" evidence="1">
    <location>
        <begin position="20"/>
        <end position="205"/>
    </location>
</feature>
<organism evidence="3 4">
    <name type="scientific">Adhaeribacter pallidiroseus</name>
    <dbReference type="NCBI Taxonomy" id="2072847"/>
    <lineage>
        <taxon>Bacteria</taxon>
        <taxon>Pseudomonadati</taxon>
        <taxon>Bacteroidota</taxon>
        <taxon>Cytophagia</taxon>
        <taxon>Cytophagales</taxon>
        <taxon>Hymenobacteraceae</taxon>
        <taxon>Adhaeribacter</taxon>
    </lineage>
</organism>
<keyword evidence="1" id="KW-0732">Signal</keyword>
<dbReference type="Pfam" id="PF13568">
    <property type="entry name" value="OMP_b-brl_2"/>
    <property type="match status" value="1"/>
</dbReference>
<protein>
    <recommendedName>
        <fullName evidence="2">Outer membrane protein beta-barrel domain-containing protein</fullName>
    </recommendedName>
</protein>
<dbReference type="OrthoDB" id="947434at2"/>
<dbReference type="EMBL" id="QASA01000001">
    <property type="protein sequence ID" value="RDC62774.1"/>
    <property type="molecule type" value="Genomic_DNA"/>
</dbReference>
<dbReference type="AlphaFoldDB" id="A0A369QDJ1"/>
<sequence length="205" mass="23424">MKKFLLLLLSCFLYYNSLAQTDEVFDSNRSVRFGFKFGMNYSNMNFNKGYPPPMVPVEASWQPGFLLGFSLEVPLPYNFSLQQEYLYAQFNGENRNLSTHYKHSYLSLPLLLKYRIIPKVILMAGPQFDLLIAAEEESNGQTTNSTHGTEERSIGITGGLGFQAWKQISLNARFTHGFNHIGLTQRAAAQEFKYEILQLTADFSF</sequence>
<gene>
    <name evidence="3" type="ORF">AHMF7616_01368</name>
</gene>
<reference evidence="3 4" key="1">
    <citation type="submission" date="2018-04" db="EMBL/GenBank/DDBJ databases">
        <title>Adhaeribacter sp. HMF7616 genome sequencing and assembly.</title>
        <authorList>
            <person name="Kang H."/>
            <person name="Kang J."/>
            <person name="Cha I."/>
            <person name="Kim H."/>
            <person name="Joh K."/>
        </authorList>
    </citation>
    <scope>NUCLEOTIDE SEQUENCE [LARGE SCALE GENOMIC DNA]</scope>
    <source>
        <strain evidence="3 4">HMF7616</strain>
    </source>
</reference>
<name>A0A369QDJ1_9BACT</name>